<evidence type="ECO:0000256" key="1">
    <source>
        <dbReference type="SAM" id="MobiDB-lite"/>
    </source>
</evidence>
<name>A0A7G1PCS0_9ACTN</name>
<protein>
    <submittedName>
        <fullName evidence="2">Uncharacterized protein</fullName>
    </submittedName>
</protein>
<sequence length="72" mass="7837">MPNKPQHPVQREKETRTATDEALEELKEQGHEEDTDTSDTSDTSKGQGAGPGDPISPSPGANEHAVEDDRRK</sequence>
<accession>A0A7G1PCS0</accession>
<reference evidence="2 3" key="1">
    <citation type="journal article" date="2014" name="Int. J. Syst. Evol. Microbiol.">
        <title>Complete genome sequence of Corynebacterium casei LMG S-19264T (=DSM 44701T), isolated from a smear-ripened cheese.</title>
        <authorList>
            <consortium name="US DOE Joint Genome Institute (JGI-PGF)"/>
            <person name="Walter F."/>
            <person name="Albersmeier A."/>
            <person name="Kalinowski J."/>
            <person name="Ruckert C."/>
        </authorList>
    </citation>
    <scope>NUCLEOTIDE SEQUENCE [LARGE SCALE GENOMIC DNA]</scope>
    <source>
        <strain evidence="2 3">JCM 4677</strain>
    </source>
</reference>
<gene>
    <name evidence="2" type="ORF">GCM10017557_77010</name>
</gene>
<dbReference type="KEGG" id="sgm:GCM10017557_77010"/>
<evidence type="ECO:0000313" key="3">
    <source>
        <dbReference type="Proteomes" id="UP000516444"/>
    </source>
</evidence>
<dbReference type="EMBL" id="AP023440">
    <property type="protein sequence ID" value="BCL32842.1"/>
    <property type="molecule type" value="Genomic_DNA"/>
</dbReference>
<dbReference type="AlphaFoldDB" id="A0A7G1PCS0"/>
<proteinExistence type="predicted"/>
<dbReference type="RefSeq" id="WP_190854429.1">
    <property type="nucleotide sequence ID" value="NZ_AP023440.1"/>
</dbReference>
<dbReference type="Proteomes" id="UP000516444">
    <property type="component" value="Chromosome"/>
</dbReference>
<keyword evidence="3" id="KW-1185">Reference proteome</keyword>
<feature type="compositionally biased region" description="Basic and acidic residues" evidence="1">
    <location>
        <begin position="9"/>
        <end position="32"/>
    </location>
</feature>
<evidence type="ECO:0000313" key="2">
    <source>
        <dbReference type="EMBL" id="BCL32842.1"/>
    </source>
</evidence>
<feature type="region of interest" description="Disordered" evidence="1">
    <location>
        <begin position="1"/>
        <end position="72"/>
    </location>
</feature>
<organism evidence="2 3">
    <name type="scientific">Streptomyces aurantiacus</name>
    <dbReference type="NCBI Taxonomy" id="47760"/>
    <lineage>
        <taxon>Bacteria</taxon>
        <taxon>Bacillati</taxon>
        <taxon>Actinomycetota</taxon>
        <taxon>Actinomycetes</taxon>
        <taxon>Kitasatosporales</taxon>
        <taxon>Streptomycetaceae</taxon>
        <taxon>Streptomyces</taxon>
        <taxon>Streptomyces aurantiacus group</taxon>
    </lineage>
</organism>